<keyword evidence="5 12" id="KW-0235">DNA replication</keyword>
<evidence type="ECO:0000256" key="1">
    <source>
        <dbReference type="ARBA" id="ARBA00022478"/>
    </source>
</evidence>
<dbReference type="Pfam" id="PF10410">
    <property type="entry name" value="DnaB_bind"/>
    <property type="match status" value="1"/>
</dbReference>
<dbReference type="Proteomes" id="UP001254759">
    <property type="component" value="Unassembled WGS sequence"/>
</dbReference>
<dbReference type="SUPFAM" id="SSF56731">
    <property type="entry name" value="DNA primase core"/>
    <property type="match status" value="1"/>
</dbReference>
<dbReference type="Pfam" id="PF01807">
    <property type="entry name" value="Zn_ribbon_DnaG"/>
    <property type="match status" value="1"/>
</dbReference>
<feature type="zinc finger region" description="CHC2-type" evidence="12">
    <location>
        <begin position="66"/>
        <end position="90"/>
    </location>
</feature>
<comment type="domain">
    <text evidence="12">Contains an N-terminal zinc-binding domain, a central core domain that contains the primase activity, and a C-terminal DnaB-binding domain.</text>
</comment>
<keyword evidence="4 12" id="KW-0548">Nucleotidyltransferase</keyword>
<dbReference type="Pfam" id="PF08278">
    <property type="entry name" value="DnaG_DnaB_bind"/>
    <property type="match status" value="1"/>
</dbReference>
<dbReference type="PANTHER" id="PTHR30313">
    <property type="entry name" value="DNA PRIMASE"/>
    <property type="match status" value="1"/>
</dbReference>
<organism evidence="15 16">
    <name type="scientific">Pseudoxanthomonas sacheonensis</name>
    <dbReference type="NCBI Taxonomy" id="443615"/>
    <lineage>
        <taxon>Bacteria</taxon>
        <taxon>Pseudomonadati</taxon>
        <taxon>Pseudomonadota</taxon>
        <taxon>Gammaproteobacteria</taxon>
        <taxon>Lysobacterales</taxon>
        <taxon>Lysobacteraceae</taxon>
        <taxon>Pseudoxanthomonas</taxon>
    </lineage>
</organism>
<dbReference type="SMART" id="SM00400">
    <property type="entry name" value="ZnF_CHCC"/>
    <property type="match status" value="1"/>
</dbReference>
<dbReference type="InterPro" id="IPR006295">
    <property type="entry name" value="DNA_primase_DnaG"/>
</dbReference>
<dbReference type="EC" id="2.7.7.101" evidence="12"/>
<dbReference type="Gene3D" id="3.40.1360.10">
    <property type="match status" value="1"/>
</dbReference>
<evidence type="ECO:0000256" key="9">
    <source>
        <dbReference type="ARBA" id="ARBA00022842"/>
    </source>
</evidence>
<protein>
    <recommendedName>
        <fullName evidence="12 13">DNA primase</fullName>
        <ecNumber evidence="12">2.7.7.101</ecNumber>
    </recommendedName>
</protein>
<comment type="function">
    <text evidence="12 13">RNA polymerase that catalyzes the synthesis of short RNA molecules used as primers for DNA polymerase during DNA replication.</text>
</comment>
<evidence type="ECO:0000256" key="13">
    <source>
        <dbReference type="PIRNR" id="PIRNR002811"/>
    </source>
</evidence>
<evidence type="ECO:0000256" key="10">
    <source>
        <dbReference type="ARBA" id="ARBA00023125"/>
    </source>
</evidence>
<dbReference type="Gene3D" id="3.90.980.10">
    <property type="entry name" value="DNA primase, catalytic core, N-terminal domain"/>
    <property type="match status" value="1"/>
</dbReference>
<keyword evidence="2 12" id="KW-0639">Primosome</keyword>
<dbReference type="SUPFAM" id="SSF117023">
    <property type="entry name" value="DNA primase DnaG, C-terminal domain"/>
    <property type="match status" value="1"/>
</dbReference>
<evidence type="ECO:0000259" key="14">
    <source>
        <dbReference type="PROSITE" id="PS50880"/>
    </source>
</evidence>
<evidence type="ECO:0000256" key="11">
    <source>
        <dbReference type="ARBA" id="ARBA00023163"/>
    </source>
</evidence>
<dbReference type="InterPro" id="IPR034151">
    <property type="entry name" value="TOPRIM_DnaG_bac"/>
</dbReference>
<keyword evidence="8 12" id="KW-0862">Zinc</keyword>
<dbReference type="InterPro" id="IPR013264">
    <property type="entry name" value="DNAG_N"/>
</dbReference>
<evidence type="ECO:0000256" key="2">
    <source>
        <dbReference type="ARBA" id="ARBA00022515"/>
    </source>
</evidence>
<accession>A0ABU1RUM9</accession>
<dbReference type="InterPro" id="IPR019475">
    <property type="entry name" value="DNA_primase_DnaB-bd"/>
</dbReference>
<dbReference type="InterPro" id="IPR006171">
    <property type="entry name" value="TOPRIM_dom"/>
</dbReference>
<dbReference type="EMBL" id="JAVDTT010000002">
    <property type="protein sequence ID" value="MDR6841625.1"/>
    <property type="molecule type" value="Genomic_DNA"/>
</dbReference>
<reference evidence="15 16" key="1">
    <citation type="submission" date="2023-07" db="EMBL/GenBank/DDBJ databases">
        <title>Sorghum-associated microbial communities from plants grown in Nebraska, USA.</title>
        <authorList>
            <person name="Schachtman D."/>
        </authorList>
    </citation>
    <scope>NUCLEOTIDE SEQUENCE [LARGE SCALE GENOMIC DNA]</scope>
    <source>
        <strain evidence="15 16">BE107</strain>
    </source>
</reference>
<evidence type="ECO:0000256" key="8">
    <source>
        <dbReference type="ARBA" id="ARBA00022833"/>
    </source>
</evidence>
<dbReference type="InterPro" id="IPR013173">
    <property type="entry name" value="DNA_primase_DnaG_DnaB-bd_dom"/>
</dbReference>
<dbReference type="Gene3D" id="3.90.580.10">
    <property type="entry name" value="Zinc finger, CHC2-type domain"/>
    <property type="match status" value="1"/>
</dbReference>
<dbReference type="Gene3D" id="1.10.860.10">
    <property type="entry name" value="DNAb Helicase, Chain A"/>
    <property type="match status" value="1"/>
</dbReference>
<keyword evidence="9" id="KW-0460">Magnesium</keyword>
<keyword evidence="16" id="KW-1185">Reference proteome</keyword>
<comment type="subunit">
    <text evidence="12">Monomer. Interacts with DnaB.</text>
</comment>
<keyword evidence="1 12" id="KW-0240">DNA-directed RNA polymerase</keyword>
<comment type="similarity">
    <text evidence="12 13">Belongs to the DnaG primase family.</text>
</comment>
<keyword evidence="7 12" id="KW-0863">Zinc-finger</keyword>
<comment type="cofactor">
    <cofactor evidence="12 13">
        <name>Zn(2+)</name>
        <dbReference type="ChEBI" id="CHEBI:29105"/>
    </cofactor>
    <text evidence="12 13">Binds 1 zinc ion per monomer.</text>
</comment>
<dbReference type="InterPro" id="IPR016136">
    <property type="entry name" value="DNA_helicase_N/primase_C"/>
</dbReference>
<comment type="caution">
    <text evidence="15">The sequence shown here is derived from an EMBL/GenBank/DDBJ whole genome shotgun (WGS) entry which is preliminary data.</text>
</comment>
<dbReference type="InterPro" id="IPR037068">
    <property type="entry name" value="DNA_primase_core_N_sf"/>
</dbReference>
<dbReference type="NCBIfam" id="TIGR01391">
    <property type="entry name" value="dnaG"/>
    <property type="match status" value="1"/>
</dbReference>
<evidence type="ECO:0000313" key="16">
    <source>
        <dbReference type="Proteomes" id="UP001254759"/>
    </source>
</evidence>
<comment type="catalytic activity">
    <reaction evidence="12">
        <text>ssDNA + n NTP = ssDNA/pppN(pN)n-1 hybrid + (n-1) diphosphate.</text>
        <dbReference type="EC" id="2.7.7.101"/>
    </reaction>
</comment>
<dbReference type="PANTHER" id="PTHR30313:SF2">
    <property type="entry name" value="DNA PRIMASE"/>
    <property type="match status" value="1"/>
</dbReference>
<dbReference type="InterPro" id="IPR030846">
    <property type="entry name" value="DnaG_bac"/>
</dbReference>
<keyword evidence="3 12" id="KW-0808">Transferase</keyword>
<dbReference type="SUPFAM" id="SSF57783">
    <property type="entry name" value="Zinc beta-ribbon"/>
    <property type="match status" value="1"/>
</dbReference>
<dbReference type="CDD" id="cd03364">
    <property type="entry name" value="TOPRIM_DnaG_primases"/>
    <property type="match status" value="1"/>
</dbReference>
<dbReference type="SMART" id="SM00766">
    <property type="entry name" value="DnaG_DnaB_bind"/>
    <property type="match status" value="1"/>
</dbReference>
<dbReference type="SMART" id="SM00493">
    <property type="entry name" value="TOPRIM"/>
    <property type="match status" value="1"/>
</dbReference>
<dbReference type="HAMAP" id="MF_00974">
    <property type="entry name" value="DNA_primase_DnaG"/>
    <property type="match status" value="1"/>
</dbReference>
<proteinExistence type="inferred from homology"/>
<keyword evidence="10 12" id="KW-0238">DNA-binding</keyword>
<dbReference type="PROSITE" id="PS50880">
    <property type="entry name" value="TOPRIM"/>
    <property type="match status" value="1"/>
</dbReference>
<evidence type="ECO:0000256" key="6">
    <source>
        <dbReference type="ARBA" id="ARBA00022723"/>
    </source>
</evidence>
<dbReference type="InterPro" id="IPR036977">
    <property type="entry name" value="DNA_primase_Znf_CHC2"/>
</dbReference>
<dbReference type="Gene3D" id="1.20.50.20">
    <property type="entry name" value="DnaG, RNA polymerase domain, helical bundle"/>
    <property type="match status" value="1"/>
</dbReference>
<dbReference type="InterPro" id="IPR002694">
    <property type="entry name" value="Znf_CHC2"/>
</dbReference>
<evidence type="ECO:0000256" key="7">
    <source>
        <dbReference type="ARBA" id="ARBA00022771"/>
    </source>
</evidence>
<evidence type="ECO:0000256" key="3">
    <source>
        <dbReference type="ARBA" id="ARBA00022679"/>
    </source>
</evidence>
<dbReference type="PIRSF" id="PIRSF002811">
    <property type="entry name" value="DnaG"/>
    <property type="match status" value="1"/>
</dbReference>
<dbReference type="InterPro" id="IPR050219">
    <property type="entry name" value="DnaG_primase"/>
</dbReference>
<gene>
    <name evidence="12" type="primary">dnaG</name>
    <name evidence="15" type="ORF">J2W94_001910</name>
</gene>
<dbReference type="GO" id="GO:0016779">
    <property type="term" value="F:nucleotidyltransferase activity"/>
    <property type="evidence" value="ECO:0007669"/>
    <property type="project" value="UniProtKB-KW"/>
</dbReference>
<dbReference type="Pfam" id="PF08275">
    <property type="entry name" value="DNAG_N"/>
    <property type="match status" value="1"/>
</dbReference>
<feature type="domain" description="Toprim" evidence="14">
    <location>
        <begin position="281"/>
        <end position="363"/>
    </location>
</feature>
<name>A0ABU1RUM9_9GAMM</name>
<evidence type="ECO:0000256" key="5">
    <source>
        <dbReference type="ARBA" id="ARBA00022705"/>
    </source>
</evidence>
<evidence type="ECO:0000256" key="4">
    <source>
        <dbReference type="ARBA" id="ARBA00022695"/>
    </source>
</evidence>
<evidence type="ECO:0000313" key="15">
    <source>
        <dbReference type="EMBL" id="MDR6841625.1"/>
    </source>
</evidence>
<keyword evidence="11 12" id="KW-0804">Transcription</keyword>
<evidence type="ECO:0000256" key="12">
    <source>
        <dbReference type="HAMAP-Rule" id="MF_00974"/>
    </source>
</evidence>
<sequence length="606" mass="67248">MRPAPMAAVLPQRAGTIGPATEASNPSMARIPDAFIDDLLARTDIVEVIGTRVPLKRQGKEYSARCPFHDERSPSFTVSQTKQFYHCFGCGAHGTAISFLMNYDRLEFLDAVDELAKRVGMEVPKETQKRNETDDGRDMYAALDAAAKFFQRQLEGNEKAKAYLDRRGVDESIRTQFSIGYAPDGFSALKDALGTDERRIKLLDKTGMLSRSDNGRVYDKFRDRVMFPIHDRRGRVIAFGGRVLAKDDGPKYLNSPETPLFHKGRELYGLWQVRQANQKIERLVVVEGYMDVVSLFQYGVTQAVATLGTATTPDHAELLFRNSPDVYFCFDGDAAGQRAAWKALESVLPRMKDGRQAFFLFLPDGEDPDSIVRSEGAAGFDTRLQQATPLSQFFYDELGKDVKLSTLDGKARLAERAKPLLAQIPDGAFGDLMRQRLGEITGVGVQQPVALPEKPKTVSRLPAQTQKRSLVRGAITVLLQQPSLALSLEPPYGFKDLNQPGVGLLIELLSLVHARPEITTGALLQHFSERDDLNALQKLASEAVPGDATIWRQILIDAAEQLEDQAIQQRLAELHAKMGAGPLDVADKYELMALMQAQRRRGKLPS</sequence>
<keyword evidence="6 12" id="KW-0479">Metal-binding</keyword>
<dbReference type="Pfam" id="PF13155">
    <property type="entry name" value="Toprim_2"/>
    <property type="match status" value="1"/>
</dbReference>